<keyword evidence="1" id="KW-1133">Transmembrane helix</keyword>
<evidence type="ECO:0000313" key="3">
    <source>
        <dbReference type="Proteomes" id="UP000265719"/>
    </source>
</evidence>
<keyword evidence="1" id="KW-0812">Transmembrane</keyword>
<keyword evidence="1" id="KW-0472">Membrane</keyword>
<accession>A0AA97M2H1</accession>
<dbReference type="RefSeq" id="WP_157129683.1">
    <property type="nucleotide sequence ID" value="NZ_CP063196.1"/>
</dbReference>
<name>A0AA97M2H1_9ACTN</name>
<sequence length="47" mass="5091">MVWLLLAGVLAVVLVPLLVLFVRLIRLPSPTVLRRHDARSADDGGGD</sequence>
<evidence type="ECO:0000256" key="1">
    <source>
        <dbReference type="SAM" id="Phobius"/>
    </source>
</evidence>
<keyword evidence="3" id="KW-1185">Reference proteome</keyword>
<gene>
    <name evidence="2" type="ORF">NI17_013800</name>
</gene>
<dbReference type="KEGG" id="thao:NI17_013800"/>
<dbReference type="Proteomes" id="UP000265719">
    <property type="component" value="Chromosome"/>
</dbReference>
<protein>
    <submittedName>
        <fullName evidence="2">Uncharacterized protein</fullName>
    </submittedName>
</protein>
<proteinExistence type="predicted"/>
<organism evidence="2 3">
    <name type="scientific">Thermobifida halotolerans</name>
    <dbReference type="NCBI Taxonomy" id="483545"/>
    <lineage>
        <taxon>Bacteria</taxon>
        <taxon>Bacillati</taxon>
        <taxon>Actinomycetota</taxon>
        <taxon>Actinomycetes</taxon>
        <taxon>Streptosporangiales</taxon>
        <taxon>Nocardiopsidaceae</taxon>
        <taxon>Thermobifida</taxon>
    </lineage>
</organism>
<reference evidence="2" key="1">
    <citation type="submission" date="2020-10" db="EMBL/GenBank/DDBJ databases">
        <title>De novo genome project of the cellulose decomposer Thermobifida halotolerans type strain.</title>
        <authorList>
            <person name="Nagy I."/>
            <person name="Horvath B."/>
            <person name="Kukolya J."/>
            <person name="Nagy I."/>
            <person name="Orsini M."/>
        </authorList>
    </citation>
    <scope>NUCLEOTIDE SEQUENCE</scope>
    <source>
        <strain evidence="2">DSM 44931</strain>
    </source>
</reference>
<evidence type="ECO:0000313" key="2">
    <source>
        <dbReference type="EMBL" id="UOE17936.1"/>
    </source>
</evidence>
<feature type="transmembrane region" description="Helical" evidence="1">
    <location>
        <begin position="6"/>
        <end position="25"/>
    </location>
</feature>
<dbReference type="EMBL" id="CP063196">
    <property type="protein sequence ID" value="UOE17936.1"/>
    <property type="molecule type" value="Genomic_DNA"/>
</dbReference>
<dbReference type="AlphaFoldDB" id="A0AA97M2H1"/>